<proteinExistence type="predicted"/>
<dbReference type="GeneID" id="63712746"/>
<evidence type="ECO:0000313" key="3">
    <source>
        <dbReference type="Proteomes" id="UP000076580"/>
    </source>
</evidence>
<name>A0A151GPF9_DRECN</name>
<organism evidence="2 3">
    <name type="scientific">Drechmeria coniospora</name>
    <name type="common">Nematophagous fungus</name>
    <name type="synonym">Meria coniospora</name>
    <dbReference type="NCBI Taxonomy" id="98403"/>
    <lineage>
        <taxon>Eukaryota</taxon>
        <taxon>Fungi</taxon>
        <taxon>Dikarya</taxon>
        <taxon>Ascomycota</taxon>
        <taxon>Pezizomycotina</taxon>
        <taxon>Sordariomycetes</taxon>
        <taxon>Hypocreomycetidae</taxon>
        <taxon>Hypocreales</taxon>
        <taxon>Ophiocordycipitaceae</taxon>
        <taxon>Drechmeria</taxon>
    </lineage>
</organism>
<comment type="caution">
    <text evidence="2">The sequence shown here is derived from an EMBL/GenBank/DDBJ whole genome shotgun (WGS) entry which is preliminary data.</text>
</comment>
<evidence type="ECO:0000256" key="1">
    <source>
        <dbReference type="SAM" id="MobiDB-lite"/>
    </source>
</evidence>
<sequence>MAAKPFVLRAAFGSDNFFRDAYKYDLDHIYEWMDKVCNKDDPTGGPASQDDKTLALLQDVCRQLKALSLPSGTKFKDPKLAPNSHFLRSFFKKPWDNEKGSPTSLFDVVKWPVTFRGPAYWEKLLPWWNPYDLLGLFLALLGPTDQGADKNNFFLPLTAVYGRWCARIAGRVPGDTSSGAGDWPYMFQCTWHEERYIPTGGVWYFLGASTAGDEWDENTVGLWRSRVQLQRFDMLYNGMDIKVLEPSDFRKHASIEQKTAAGSNNQYGNCAESYPFVIKILVGGRRNNDMYGLALQRKYMTMENAPEEYQDYSTGVIWRNLVGPCANCAHLIQGVGLNGANFAKNLGKGEAPKKPKPPKGPSEMV</sequence>
<feature type="region of interest" description="Disordered" evidence="1">
    <location>
        <begin position="346"/>
        <end position="365"/>
    </location>
</feature>
<reference evidence="2 3" key="1">
    <citation type="journal article" date="2016" name="Sci. Rep.">
        <title>Insights into Adaptations to a Near-Obligate Nematode Endoparasitic Lifestyle from the Finished Genome of Drechmeria coniospora.</title>
        <authorList>
            <person name="Zhang L."/>
            <person name="Zhou Z."/>
            <person name="Guo Q."/>
            <person name="Fokkens L."/>
            <person name="Miskei M."/>
            <person name="Pocsi I."/>
            <person name="Zhang W."/>
            <person name="Chen M."/>
            <person name="Wang L."/>
            <person name="Sun Y."/>
            <person name="Donzelli B.G."/>
            <person name="Gibson D.M."/>
            <person name="Nelson D.R."/>
            <person name="Luo J.G."/>
            <person name="Rep M."/>
            <person name="Liu H."/>
            <person name="Yang S."/>
            <person name="Wang J."/>
            <person name="Krasnoff S.B."/>
            <person name="Xu Y."/>
            <person name="Molnar I."/>
            <person name="Lin M."/>
        </authorList>
    </citation>
    <scope>NUCLEOTIDE SEQUENCE [LARGE SCALE GENOMIC DNA]</scope>
    <source>
        <strain evidence="2 3">ARSEF 6962</strain>
    </source>
</reference>
<gene>
    <name evidence="2" type="ORF">DCS_00103</name>
</gene>
<dbReference type="Proteomes" id="UP000076580">
    <property type="component" value="Chromosome 01"/>
</dbReference>
<evidence type="ECO:0000313" key="2">
    <source>
        <dbReference type="EMBL" id="KYK58976.1"/>
    </source>
</evidence>
<dbReference type="InParanoid" id="A0A151GPF9"/>
<dbReference type="RefSeq" id="XP_040658328.1">
    <property type="nucleotide sequence ID" value="XM_040797445.1"/>
</dbReference>
<accession>A0A151GPF9</accession>
<protein>
    <submittedName>
        <fullName evidence="2">Uncharacterized protein</fullName>
    </submittedName>
</protein>
<dbReference type="EMBL" id="LAYC01000001">
    <property type="protein sequence ID" value="KYK58976.1"/>
    <property type="molecule type" value="Genomic_DNA"/>
</dbReference>
<dbReference type="AlphaFoldDB" id="A0A151GPF9"/>
<keyword evidence="3" id="KW-1185">Reference proteome</keyword>